<feature type="transmembrane region" description="Helical" evidence="1">
    <location>
        <begin position="33"/>
        <end position="55"/>
    </location>
</feature>
<evidence type="ECO:0000313" key="3">
    <source>
        <dbReference type="Proteomes" id="UP000014387"/>
    </source>
</evidence>
<evidence type="ECO:0000256" key="1">
    <source>
        <dbReference type="SAM" id="Phobius"/>
    </source>
</evidence>
<sequence length="129" mass="13643">MTSSALRTRPAAPRREHSRPPLRVIASEAGPRAAFPVIAIVALVLIAVLAVNLFITTQMAQTAYEIRDSRAELVQLTEETQTLRQKLQVASSPAALQKAADAQGMVPAGQAGFIKLSEGSVEGGLVAVR</sequence>
<name>A0A9W5RDA2_9ACTO</name>
<evidence type="ECO:0008006" key="4">
    <source>
        <dbReference type="Google" id="ProtNLM"/>
    </source>
</evidence>
<dbReference type="Proteomes" id="UP000014387">
    <property type="component" value="Unassembled WGS sequence"/>
</dbReference>
<keyword evidence="3" id="KW-1185">Reference proteome</keyword>
<dbReference type="EMBL" id="AGWN01000001">
    <property type="protein sequence ID" value="EPD30295.1"/>
    <property type="molecule type" value="Genomic_DNA"/>
</dbReference>
<reference evidence="2 3" key="1">
    <citation type="submission" date="2013-05" db="EMBL/GenBank/DDBJ databases">
        <title>The Genome Sequence of Actinomyces europaeus ACS-120-V-COL10B.</title>
        <authorList>
            <consortium name="The Broad Institute Genomics Platform"/>
            <person name="Earl A."/>
            <person name="Ward D."/>
            <person name="Feldgarden M."/>
            <person name="Gevers D."/>
            <person name="Saerens B."/>
            <person name="Vaneechoutte M."/>
            <person name="Walker B."/>
            <person name="Young S."/>
            <person name="Zeng Q."/>
            <person name="Gargeya S."/>
            <person name="Fitzgerald M."/>
            <person name="Haas B."/>
            <person name="Abouelleil A."/>
            <person name="Allen A.W."/>
            <person name="Alvarado L."/>
            <person name="Arachchi H.M."/>
            <person name="Berlin A.M."/>
            <person name="Chapman S.B."/>
            <person name="Gainer-Dewar J."/>
            <person name="Goldberg J."/>
            <person name="Griggs A."/>
            <person name="Gujja S."/>
            <person name="Hansen M."/>
            <person name="Howarth C."/>
            <person name="Imamovic A."/>
            <person name="Ireland A."/>
            <person name="Larimer J."/>
            <person name="McCowan C."/>
            <person name="Murphy C."/>
            <person name="Pearson M."/>
            <person name="Poon T.W."/>
            <person name="Priest M."/>
            <person name="Roberts A."/>
            <person name="Saif S."/>
            <person name="Shea T."/>
            <person name="Sisk P."/>
            <person name="Sykes S."/>
            <person name="Wortman J."/>
            <person name="Nusbaum C."/>
            <person name="Birren B."/>
        </authorList>
    </citation>
    <scope>NUCLEOTIDE SEQUENCE [LARGE SCALE GENOMIC DNA]</scope>
    <source>
        <strain evidence="2 3">ACS-120-V-Col10b</strain>
    </source>
</reference>
<dbReference type="AlphaFoldDB" id="A0A9W5RDA2"/>
<gene>
    <name evidence="2" type="ORF">HMPREF9238_00032</name>
</gene>
<protein>
    <recommendedName>
        <fullName evidence="4">Cell division protein FtsL</fullName>
    </recommendedName>
</protein>
<organism evidence="2 3">
    <name type="scientific">Gleimia europaea ACS-120-V-Col10b</name>
    <dbReference type="NCBI Taxonomy" id="883069"/>
    <lineage>
        <taxon>Bacteria</taxon>
        <taxon>Bacillati</taxon>
        <taxon>Actinomycetota</taxon>
        <taxon>Actinomycetes</taxon>
        <taxon>Actinomycetales</taxon>
        <taxon>Actinomycetaceae</taxon>
        <taxon>Gleimia</taxon>
    </lineage>
</organism>
<keyword evidence="1" id="KW-1133">Transmembrane helix</keyword>
<keyword evidence="1" id="KW-0812">Transmembrane</keyword>
<evidence type="ECO:0000313" key="2">
    <source>
        <dbReference type="EMBL" id="EPD30295.1"/>
    </source>
</evidence>
<comment type="caution">
    <text evidence="2">The sequence shown here is derived from an EMBL/GenBank/DDBJ whole genome shotgun (WGS) entry which is preliminary data.</text>
</comment>
<accession>A0A9W5RDA2</accession>
<dbReference type="OrthoDB" id="3267405at2"/>
<proteinExistence type="predicted"/>
<keyword evidence="1" id="KW-0472">Membrane</keyword>
<dbReference type="RefSeq" id="WP_016443407.1">
    <property type="nucleotide sequence ID" value="NZ_KE150266.1"/>
</dbReference>